<comment type="caution">
    <text evidence="1">The sequence shown here is derived from an EMBL/GenBank/DDBJ whole genome shotgun (WGS) entry which is preliminary data.</text>
</comment>
<dbReference type="Proteomes" id="UP000257143">
    <property type="component" value="Unassembled WGS sequence"/>
</dbReference>
<reference evidence="2" key="1">
    <citation type="submission" date="2017-11" db="EMBL/GenBank/DDBJ databases">
        <authorList>
            <person name="Zhu W."/>
        </authorList>
    </citation>
    <scope>NUCLEOTIDE SEQUENCE [LARGE SCALE GENOMIC DNA]</scope>
    <source>
        <strain evidence="2">CAU 1183</strain>
    </source>
</reference>
<gene>
    <name evidence="1" type="ORF">CWR48_17180</name>
</gene>
<name>A0A3D8PJX0_9BACI</name>
<evidence type="ECO:0000313" key="1">
    <source>
        <dbReference type="EMBL" id="RDW16376.1"/>
    </source>
</evidence>
<dbReference type="OrthoDB" id="2721428at2"/>
<proteinExistence type="predicted"/>
<evidence type="ECO:0000313" key="2">
    <source>
        <dbReference type="Proteomes" id="UP000257143"/>
    </source>
</evidence>
<dbReference type="AlphaFoldDB" id="A0A3D8PJX0"/>
<dbReference type="RefSeq" id="WP_115774562.1">
    <property type="nucleotide sequence ID" value="NZ_PIOC01000027.1"/>
</dbReference>
<accession>A0A3D8PJX0</accession>
<keyword evidence="2" id="KW-1185">Reference proteome</keyword>
<protein>
    <submittedName>
        <fullName evidence="1">Uncharacterized protein</fullName>
    </submittedName>
</protein>
<dbReference type="EMBL" id="PIOC01000027">
    <property type="protein sequence ID" value="RDW16376.1"/>
    <property type="molecule type" value="Genomic_DNA"/>
</dbReference>
<organism evidence="1 2">
    <name type="scientific">Oceanobacillus arenosus</name>
    <dbReference type="NCBI Taxonomy" id="1229153"/>
    <lineage>
        <taxon>Bacteria</taxon>
        <taxon>Bacillati</taxon>
        <taxon>Bacillota</taxon>
        <taxon>Bacilli</taxon>
        <taxon>Bacillales</taxon>
        <taxon>Bacillaceae</taxon>
        <taxon>Oceanobacillus</taxon>
    </lineage>
</organism>
<sequence>MLKQQDKMRFDNFLKESFKNDVLVRELRLSRPEVDYLQQSFPNAAISCLTTNNQQEKHWYKVELQTVHAPQYVG</sequence>